<dbReference type="KEGG" id="bne:DA69_03405"/>
<dbReference type="STRING" id="588932.DA69_03405"/>
<dbReference type="Proteomes" id="UP000077603">
    <property type="component" value="Chromosome"/>
</dbReference>
<protein>
    <recommendedName>
        <fullName evidence="3">DUF885 domain-containing protein</fullName>
    </recommendedName>
</protein>
<dbReference type="EMBL" id="CP015614">
    <property type="protein sequence ID" value="ANF53877.1"/>
    <property type="molecule type" value="Genomic_DNA"/>
</dbReference>
<proteinExistence type="predicted"/>
<dbReference type="Pfam" id="PF05960">
    <property type="entry name" value="DUF885"/>
    <property type="match status" value="1"/>
</dbReference>
<organism evidence="1 2">
    <name type="scientific">Brevundimonas naejangsanensis</name>
    <dbReference type="NCBI Taxonomy" id="588932"/>
    <lineage>
        <taxon>Bacteria</taxon>
        <taxon>Pseudomonadati</taxon>
        <taxon>Pseudomonadota</taxon>
        <taxon>Alphaproteobacteria</taxon>
        <taxon>Caulobacterales</taxon>
        <taxon>Caulobacteraceae</taxon>
        <taxon>Brevundimonas</taxon>
    </lineage>
</organism>
<dbReference type="InterPro" id="IPR010281">
    <property type="entry name" value="DUF885"/>
</dbReference>
<accession>A0A172Y3T7</accession>
<evidence type="ECO:0008006" key="3">
    <source>
        <dbReference type="Google" id="ProtNLM"/>
    </source>
</evidence>
<gene>
    <name evidence="1" type="ORF">DA69_03405</name>
</gene>
<dbReference type="PANTHER" id="PTHR33361:SF2">
    <property type="entry name" value="DUF885 DOMAIN-CONTAINING PROTEIN"/>
    <property type="match status" value="1"/>
</dbReference>
<dbReference type="PANTHER" id="PTHR33361">
    <property type="entry name" value="GLR0591 PROTEIN"/>
    <property type="match status" value="1"/>
</dbReference>
<dbReference type="AlphaFoldDB" id="A0A172Y3T7"/>
<sequence>MALVLAWGGAGVAAASDHAALIGLYDEFRSLTQPAIKSGVPDYTPLAMERQLDALEALKARLEAIDDSRWPVSERADYMLVLAEMRGLEFQHRVLQPWKRDPAYYSVTNLGFGPKLHNAFDVPQLPIAAPAVVQLKASLEAAPAILAQARLNLTDPHRDLAMLAIIQKDVEINVFSRLAEQARLHHPELVQPALAAAEASREFRDWLKEIQADLPVYAGVGDANYDWYLKYVLLFPYSADEIRIIGQREHQRTTGWLAMEAHRNRNLERVEPVGSREAFDREREEADNELLAFLRDNQIVTVPDYLRHNPDEGPYILPSERDPARKGLFEPPLDLHFFFQAEFRDPRPLRAHNLPGHAFDHLEWMRDERPIRGKPRLFFVSGVRSEGWAFYLEELILQMGMLDGRPTGREIDYVLAAKRAARLEPELNMHANRWTYAQAKDALVKGTPRWMEADDAIAAFDIELYLRQPGYGIGYYMGKVELEKLLSERFMDQRDDFVLGRFHDEFRASGALPISLIRWEMTGRDDEVREMRQAPPIPQPRP</sequence>
<evidence type="ECO:0000313" key="1">
    <source>
        <dbReference type="EMBL" id="ANF53877.1"/>
    </source>
</evidence>
<dbReference type="eggNOG" id="COG4805">
    <property type="taxonomic scope" value="Bacteria"/>
</dbReference>
<evidence type="ECO:0000313" key="2">
    <source>
        <dbReference type="Proteomes" id="UP000077603"/>
    </source>
</evidence>
<name>A0A172Y3T7_9CAUL</name>
<keyword evidence="2" id="KW-1185">Reference proteome</keyword>
<reference evidence="1 2" key="1">
    <citation type="journal article" date="2014" name="Genome Announc.">
        <title>Genome Sequence of a Promising Hydrogen-Producing Facultative Anaerobic Bacterium, Brevundimonas naejangsanensis Strain B1.</title>
        <authorList>
            <person name="Su H."/>
            <person name="Zhang T."/>
            <person name="Bao M."/>
            <person name="Jiang Y."/>
            <person name="Wang Y."/>
            <person name="Tan T."/>
        </authorList>
    </citation>
    <scope>NUCLEOTIDE SEQUENCE [LARGE SCALE GENOMIC DNA]</scope>
    <source>
        <strain evidence="1 2">B1</strain>
    </source>
</reference>